<proteinExistence type="inferred from homology"/>
<feature type="domain" description="Transketolase-like pyrimidine-binding" evidence="7">
    <location>
        <begin position="591"/>
        <end position="785"/>
    </location>
</feature>
<dbReference type="Gene3D" id="3.40.50.12470">
    <property type="match status" value="1"/>
</dbReference>
<accession>A0ABV8CFW3</accession>
<dbReference type="EMBL" id="JBHSAB010000014">
    <property type="protein sequence ID" value="MFC3908866.1"/>
    <property type="molecule type" value="Genomic_DNA"/>
</dbReference>
<dbReference type="InterPro" id="IPR001017">
    <property type="entry name" value="DH_E1"/>
</dbReference>
<dbReference type="NCBIfam" id="NF008907">
    <property type="entry name" value="PRK12270.1"/>
    <property type="match status" value="1"/>
</dbReference>
<dbReference type="CDD" id="cd02016">
    <property type="entry name" value="TPP_E1_OGDC_like"/>
    <property type="match status" value="1"/>
</dbReference>
<comment type="cofactor">
    <cofactor evidence="1">
        <name>thiamine diphosphate</name>
        <dbReference type="ChEBI" id="CHEBI:58937"/>
    </cofactor>
</comment>
<evidence type="ECO:0000313" key="9">
    <source>
        <dbReference type="Proteomes" id="UP001595758"/>
    </source>
</evidence>
<evidence type="ECO:0000256" key="1">
    <source>
        <dbReference type="ARBA" id="ARBA00001964"/>
    </source>
</evidence>
<evidence type="ECO:0000256" key="5">
    <source>
        <dbReference type="ARBA" id="ARBA00023002"/>
    </source>
</evidence>
<gene>
    <name evidence="8" type="ORF">ACFORL_07225</name>
</gene>
<protein>
    <recommendedName>
        <fullName evidence="4">oxoglutarate dehydrogenase (succinyl-transferring)</fullName>
        <ecNumber evidence="4">1.2.4.2</ecNumber>
    </recommendedName>
</protein>
<dbReference type="NCBIfam" id="TIGR00239">
    <property type="entry name" value="2oxo_dh_E1"/>
    <property type="match status" value="1"/>
</dbReference>
<dbReference type="InterPro" id="IPR032106">
    <property type="entry name" value="2-oxogl_dehyd_N"/>
</dbReference>
<dbReference type="GO" id="GO:0004591">
    <property type="term" value="F:oxoglutarate dehydrogenase (succinyl-transferring) activity"/>
    <property type="evidence" value="ECO:0007669"/>
    <property type="project" value="UniProtKB-EC"/>
</dbReference>
<dbReference type="PANTHER" id="PTHR23152:SF4">
    <property type="entry name" value="2-OXOADIPATE DEHYDROGENASE COMPLEX COMPONENT E1"/>
    <property type="match status" value="1"/>
</dbReference>
<dbReference type="SMART" id="SM00861">
    <property type="entry name" value="Transket_pyr"/>
    <property type="match status" value="1"/>
</dbReference>
<dbReference type="RefSeq" id="WP_382342555.1">
    <property type="nucleotide sequence ID" value="NZ_JBHSAB010000014.1"/>
</dbReference>
<dbReference type="Pfam" id="PF16078">
    <property type="entry name" value="2-oxogl_dehyd_N"/>
    <property type="match status" value="1"/>
</dbReference>
<reference evidence="9" key="1">
    <citation type="journal article" date="2019" name="Int. J. Syst. Evol. Microbiol.">
        <title>The Global Catalogue of Microorganisms (GCM) 10K type strain sequencing project: providing services to taxonomists for standard genome sequencing and annotation.</title>
        <authorList>
            <consortium name="The Broad Institute Genomics Platform"/>
            <consortium name="The Broad Institute Genome Sequencing Center for Infectious Disease"/>
            <person name="Wu L."/>
            <person name="Ma J."/>
        </authorList>
    </citation>
    <scope>NUCLEOTIDE SEQUENCE [LARGE SCALE GENOMIC DNA]</scope>
    <source>
        <strain evidence="9">CCUG 59858</strain>
    </source>
</reference>
<sequence>MSSNDLQKEWASSYLSGGSMAYVDGLYEDFLADPESVPADWRAAFEALPKNGSTREVAHREIRDYFLENANARRAQTIISEDSKQYQVANLINAYRSYGHHAARLDPLEMAERVQVPSLELSSHQLHDSDLNRSFYAGKYFDKKEMTLQEIYQALRDTYCGSIGIEYMHISDMAETEWLQQKMESVRGRASFDPATKKSILNALIAADGLERYLGTRYVGQKRFSLEGGDALIPMMKEIIRKGGSEGVKEIIIGMAHRGRLNVLVNVLGKEPDRLFQEFEGKIKSELSGDVKYHMGFSSDLRTDDGNIVHLALAFNPSHLEIIGPVVEGSVRTRLERRHDLGKKEKVVPVVIHGDAAFAGQGVVMETFNLSQARGYSTGGTVHIVINNQIGFTTSNPLDARSTLYCTDVAKMVQAPVIHVNGDDPEAVVFATQIAFDFRMKFKRDVVLDLVCYRRHGHNEADEPAVTQPTMYKKIKSMRPLREIYAEQLVKQGLISQQEVDQKVEEYRATLDKGHAVVNVVHENFEGKISIDWSPYVNSKWTDKANTTISAETIKALSEKLLTLPEGFELHPVVKKLLADRASMTSGEQLMNWGYAETMAYASLLNDGYGVRLSGQDCGRGTFAHRHAVLHDSQNGDVFIPLEKTITNPDKSFAVIDSVLSEEAVLAFEYGYASSDPTTLVLWEAQFGDFANGAQVVIDQFISSGEQKWGRLCGLVMLLPHGYEGQGPEHSSARLERYMQLCAQRNIQVCTPTTPAQMFHMLRRQMLRNFRKPLIVMTPKSLLRHKLAVSPISDLTNGKFHTVIPEIDAIDPAKVTRVVLCCGKVYYDLLQKRRDDNLEHVAIVRIEQLYPFPKQRLAKELARFPQAKDIVWCQEEPQNQGVWFSSQHNIISCLRADQTLRYAGRGFAAAPAAGSPILHAAQQQALVNQALID</sequence>
<dbReference type="EC" id="1.2.4.2" evidence="4"/>
<evidence type="ECO:0000259" key="7">
    <source>
        <dbReference type="SMART" id="SM00861"/>
    </source>
</evidence>
<dbReference type="Gene3D" id="3.40.50.11610">
    <property type="entry name" value="Multifunctional 2-oxoglutarate metabolism enzyme, C-terminal domain"/>
    <property type="match status" value="1"/>
</dbReference>
<keyword evidence="5 8" id="KW-0560">Oxidoreductase</keyword>
<name>A0ABV8CFW3_9GAMM</name>
<organism evidence="8 9">
    <name type="scientific">Legionella dresdenensis</name>
    <dbReference type="NCBI Taxonomy" id="450200"/>
    <lineage>
        <taxon>Bacteria</taxon>
        <taxon>Pseudomonadati</taxon>
        <taxon>Pseudomonadota</taxon>
        <taxon>Gammaproteobacteria</taxon>
        <taxon>Legionellales</taxon>
        <taxon>Legionellaceae</taxon>
        <taxon>Legionella</taxon>
    </lineage>
</organism>
<keyword evidence="6" id="KW-0786">Thiamine pyrophosphate</keyword>
<dbReference type="InterPro" id="IPR011603">
    <property type="entry name" value="2oxoglutarate_DH_E1"/>
</dbReference>
<dbReference type="Pfam" id="PF02779">
    <property type="entry name" value="Transket_pyr"/>
    <property type="match status" value="1"/>
</dbReference>
<evidence type="ECO:0000256" key="3">
    <source>
        <dbReference type="ARBA" id="ARBA00006936"/>
    </source>
</evidence>
<comment type="caution">
    <text evidence="8">The sequence shown here is derived from an EMBL/GenBank/DDBJ whole genome shotgun (WGS) entry which is preliminary data.</text>
</comment>
<dbReference type="NCBIfam" id="NF006914">
    <property type="entry name" value="PRK09404.1"/>
    <property type="match status" value="1"/>
</dbReference>
<dbReference type="Gene3D" id="3.40.50.970">
    <property type="match status" value="1"/>
</dbReference>
<evidence type="ECO:0000256" key="6">
    <source>
        <dbReference type="ARBA" id="ARBA00023052"/>
    </source>
</evidence>
<dbReference type="Pfam" id="PF00676">
    <property type="entry name" value="E1_dh"/>
    <property type="match status" value="1"/>
</dbReference>
<dbReference type="InterPro" id="IPR005475">
    <property type="entry name" value="Transketolase-like_Pyr-bd"/>
</dbReference>
<comment type="similarity">
    <text evidence="3">Belongs to the alpha-ketoglutarate dehydrogenase family.</text>
</comment>
<dbReference type="InterPro" id="IPR029061">
    <property type="entry name" value="THDP-binding"/>
</dbReference>
<comment type="function">
    <text evidence="2">E1 component of the 2-oxoglutarate dehydrogenase (OGDH) complex which catalyzes the decarboxylation of 2-oxoglutarate, the first step in the conversion of 2-oxoglutarate to succinyl-CoA and CO(2).</text>
</comment>
<evidence type="ECO:0000256" key="4">
    <source>
        <dbReference type="ARBA" id="ARBA00012280"/>
    </source>
</evidence>
<keyword evidence="9" id="KW-1185">Reference proteome</keyword>
<dbReference type="Proteomes" id="UP001595758">
    <property type="component" value="Unassembled WGS sequence"/>
</dbReference>
<evidence type="ECO:0000313" key="8">
    <source>
        <dbReference type="EMBL" id="MFC3908866.1"/>
    </source>
</evidence>
<dbReference type="Gene3D" id="1.10.287.1150">
    <property type="entry name" value="TPP helical domain"/>
    <property type="match status" value="1"/>
</dbReference>
<dbReference type="PIRSF" id="PIRSF000157">
    <property type="entry name" value="Oxoglu_dh_E1"/>
    <property type="match status" value="1"/>
</dbReference>
<dbReference type="InterPro" id="IPR031717">
    <property type="entry name" value="ODO-1/KGD_C"/>
</dbReference>
<dbReference type="SUPFAM" id="SSF52518">
    <property type="entry name" value="Thiamin diphosphate-binding fold (THDP-binding)"/>
    <property type="match status" value="2"/>
</dbReference>
<dbReference type="PANTHER" id="PTHR23152">
    <property type="entry name" value="2-OXOGLUTARATE DEHYDROGENASE"/>
    <property type="match status" value="1"/>
</dbReference>
<dbReference type="InterPro" id="IPR042179">
    <property type="entry name" value="KGD_C_sf"/>
</dbReference>
<dbReference type="Pfam" id="PF16870">
    <property type="entry name" value="OxoGdeHyase_C"/>
    <property type="match status" value="1"/>
</dbReference>
<evidence type="ECO:0000256" key="2">
    <source>
        <dbReference type="ARBA" id="ARBA00003906"/>
    </source>
</evidence>